<geneLocation type="plasmid" evidence="2">
    <name>pEA19081</name>
</geneLocation>
<gene>
    <name evidence="2" type="ORF">pEA19081_p63</name>
</gene>
<protein>
    <submittedName>
        <fullName evidence="2">Uncharacterized protein</fullName>
    </submittedName>
</protein>
<proteinExistence type="predicted"/>
<dbReference type="RefSeq" id="WP_010724460.1">
    <property type="nucleotide sequence ID" value="NZ_KX976485.1"/>
</dbReference>
<accession>A0A286Q5N2</accession>
<sequence>MKQRFEYSFEDVESKLLRKGKGLKKKNKYSLKQAEGLIAWVQHNWPNKTEVTVMCKDTEDGAVYAFDGIEITPFGMGGEPIALFPIIEDQILQAPDNMINDPNKLILDINSQYQSEPDIAEAKQESKSKKGLNLPSVLPNVKLPFGKKKHLEETPESDQFFEEYETESTPELDEELELDEESEEVEAEIETDLEQAEETMLDETESFDFEEEIDMTTSSHESVAINSQTSVPAYSQNTYHSEQNFALASSIPQTVRQIKKHETVQLTPLQEYCDLGEEIESSIVSTTNKLQPENLFKFIGIPAVKNTRLDEYRINHAMQRLAEVKFENLREHYSRQVNSMIAEALDKLREAIDVAWKKPYDLEVKKRYADILEEMETNSNSTLEEFVKRQYDMVDEKIKKFETEQEIALQNFIANQEAEKAVFIANEKERAQNLIDTKSETITSELEKRREEFIDEEMYKMKIDMNQNLFDGKRLIKQELAVELANANEDVWENALKFITEIQNEINEKTPLWASEIKETNILEQQAHQMQKEQQELKLKEESLAIKRLEAETNLKRLEELDHENKMLKIKLETANSKNELYEYEKETQQKVVGSTQARNLSTLGLFRK</sequence>
<keyword evidence="2" id="KW-0614">Plasmid</keyword>
<name>A0A286Q5N2_ENTAV</name>
<keyword evidence="1" id="KW-0175">Coiled coil</keyword>
<reference evidence="2" key="1">
    <citation type="journal article" date="2017" name="Front. Microbiol.">
        <title>Identification of Novel Conjugative Plasmids with Multiple Copies of fosB that Confer High-Level Fosfomycin Resistance to Vancomycin-Resistant Enterococci.</title>
        <authorList>
            <person name="Sun L."/>
            <person name="Zhang P."/>
            <person name="Qu T."/>
            <person name="Chen Y."/>
            <person name="Hua X."/>
            <person name="Shi K."/>
            <person name="Yu Y."/>
        </authorList>
    </citation>
    <scope>NUCLEOTIDE SEQUENCE</scope>
    <source>
        <strain evidence="2">19081</strain>
        <plasmid evidence="2">pEA19081</plasmid>
    </source>
</reference>
<evidence type="ECO:0000256" key="1">
    <source>
        <dbReference type="SAM" id="Coils"/>
    </source>
</evidence>
<dbReference type="EMBL" id="KX976485">
    <property type="protein sequence ID" value="APB62559.1"/>
    <property type="molecule type" value="Genomic_DNA"/>
</dbReference>
<organism evidence="2">
    <name type="scientific">Enterococcus avium</name>
    <name type="common">Streptococcus avium</name>
    <dbReference type="NCBI Taxonomy" id="33945"/>
    <lineage>
        <taxon>Bacteria</taxon>
        <taxon>Bacillati</taxon>
        <taxon>Bacillota</taxon>
        <taxon>Bacilli</taxon>
        <taxon>Lactobacillales</taxon>
        <taxon>Enterococcaceae</taxon>
        <taxon>Enterococcus</taxon>
    </lineage>
</organism>
<evidence type="ECO:0000313" key="2">
    <source>
        <dbReference type="EMBL" id="APB62559.1"/>
    </source>
</evidence>
<dbReference type="AlphaFoldDB" id="A0A286Q5N2"/>
<feature type="coiled-coil region" evidence="1">
    <location>
        <begin position="520"/>
        <end position="578"/>
    </location>
</feature>